<keyword evidence="5 7" id="KW-1133">Transmembrane helix</keyword>
<dbReference type="PROSITE" id="PS50928">
    <property type="entry name" value="ABC_TM1"/>
    <property type="match status" value="1"/>
</dbReference>
<evidence type="ECO:0000256" key="3">
    <source>
        <dbReference type="ARBA" id="ARBA00022475"/>
    </source>
</evidence>
<evidence type="ECO:0000256" key="6">
    <source>
        <dbReference type="ARBA" id="ARBA00023136"/>
    </source>
</evidence>
<feature type="transmembrane region" description="Helical" evidence="7">
    <location>
        <begin position="122"/>
        <end position="140"/>
    </location>
</feature>
<organism evidence="9 10">
    <name type="scientific">Candidatus Ornithospirochaeta stercoravium</name>
    <dbReference type="NCBI Taxonomy" id="2840897"/>
    <lineage>
        <taxon>Bacteria</taxon>
        <taxon>Pseudomonadati</taxon>
        <taxon>Spirochaetota</taxon>
        <taxon>Spirochaetia</taxon>
        <taxon>Spirochaetales</taxon>
        <taxon>Spirochaetaceae</taxon>
        <taxon>Spirochaetaceae incertae sedis</taxon>
        <taxon>Candidatus Ornithospirochaeta</taxon>
    </lineage>
</organism>
<feature type="transmembrane region" description="Helical" evidence="7">
    <location>
        <begin position="167"/>
        <end position="189"/>
    </location>
</feature>
<comment type="caution">
    <text evidence="9">The sequence shown here is derived from an EMBL/GenBank/DDBJ whole genome shotgun (WGS) entry which is preliminary data.</text>
</comment>
<evidence type="ECO:0000313" key="10">
    <source>
        <dbReference type="Proteomes" id="UP000810292"/>
    </source>
</evidence>
<feature type="transmembrane region" description="Helical" evidence="7">
    <location>
        <begin position="97"/>
        <end position="116"/>
    </location>
</feature>
<dbReference type="PANTHER" id="PTHR30151:SF0">
    <property type="entry name" value="ABC TRANSPORTER PERMEASE PROTEIN MJ0413-RELATED"/>
    <property type="match status" value="1"/>
</dbReference>
<keyword evidence="2 7" id="KW-0813">Transport</keyword>
<dbReference type="GO" id="GO:0055085">
    <property type="term" value="P:transmembrane transport"/>
    <property type="evidence" value="ECO:0007669"/>
    <property type="project" value="InterPro"/>
</dbReference>
<name>A0A9D9IAW1_9SPIO</name>
<dbReference type="InterPro" id="IPR000515">
    <property type="entry name" value="MetI-like"/>
</dbReference>
<evidence type="ECO:0000259" key="8">
    <source>
        <dbReference type="PROSITE" id="PS50928"/>
    </source>
</evidence>
<evidence type="ECO:0000256" key="2">
    <source>
        <dbReference type="ARBA" id="ARBA00022448"/>
    </source>
</evidence>
<sequence>MVSTTQRTRIIKAGAIAFWLAVWEIASLLIGEELFLPSPISVLEALAASAVDLSFWSAVLFTLERIILGFIISLSSAVILAFLSYRWRILGILLEPIVKVVRATPVASIVILILVWVRSRNLSVVISFMMVFPVVYQNVLKGLGDTDRNLIEMADAYRIRTLKRIRYIYLPYLVPYLESAISISLGLAWKSGIAAEVIGLPDGSIGERVYEAKIYLSMPDLFASTVTVIILAFVFERVFLYLSRIILRRISR</sequence>
<evidence type="ECO:0000256" key="1">
    <source>
        <dbReference type="ARBA" id="ARBA00004651"/>
    </source>
</evidence>
<feature type="transmembrane region" description="Helical" evidence="7">
    <location>
        <begin position="55"/>
        <end position="85"/>
    </location>
</feature>
<reference evidence="9" key="2">
    <citation type="journal article" date="2021" name="PeerJ">
        <title>Extensive microbial diversity within the chicken gut microbiome revealed by metagenomics and culture.</title>
        <authorList>
            <person name="Gilroy R."/>
            <person name="Ravi A."/>
            <person name="Getino M."/>
            <person name="Pursley I."/>
            <person name="Horton D.L."/>
            <person name="Alikhan N.F."/>
            <person name="Baker D."/>
            <person name="Gharbi K."/>
            <person name="Hall N."/>
            <person name="Watson M."/>
            <person name="Adriaenssens E.M."/>
            <person name="Foster-Nyarko E."/>
            <person name="Jarju S."/>
            <person name="Secka A."/>
            <person name="Antonio M."/>
            <person name="Oren A."/>
            <person name="Chaudhuri R.R."/>
            <person name="La Ragione R."/>
            <person name="Hildebrand F."/>
            <person name="Pallen M.J."/>
        </authorList>
    </citation>
    <scope>NUCLEOTIDE SEQUENCE</scope>
    <source>
        <strain evidence="9">14700</strain>
    </source>
</reference>
<comment type="similarity">
    <text evidence="7">Belongs to the binding-protein-dependent transport system permease family.</text>
</comment>
<comment type="subcellular location">
    <subcellularLocation>
        <location evidence="1 7">Cell membrane</location>
        <topology evidence="1 7">Multi-pass membrane protein</topology>
    </subcellularLocation>
</comment>
<dbReference type="InterPro" id="IPR035906">
    <property type="entry name" value="MetI-like_sf"/>
</dbReference>
<dbReference type="GO" id="GO:0005886">
    <property type="term" value="C:plasma membrane"/>
    <property type="evidence" value="ECO:0007669"/>
    <property type="project" value="UniProtKB-SubCell"/>
</dbReference>
<dbReference type="EMBL" id="JADIMF010000084">
    <property type="protein sequence ID" value="MBO8469222.1"/>
    <property type="molecule type" value="Genomic_DNA"/>
</dbReference>
<reference evidence="9" key="1">
    <citation type="submission" date="2020-10" db="EMBL/GenBank/DDBJ databases">
        <authorList>
            <person name="Gilroy R."/>
        </authorList>
    </citation>
    <scope>NUCLEOTIDE SEQUENCE</scope>
    <source>
        <strain evidence="9">14700</strain>
    </source>
</reference>
<keyword evidence="4 7" id="KW-0812">Transmembrane</keyword>
<feature type="transmembrane region" description="Helical" evidence="7">
    <location>
        <begin position="221"/>
        <end position="242"/>
    </location>
</feature>
<feature type="domain" description="ABC transmembrane type-1" evidence="8">
    <location>
        <begin position="55"/>
        <end position="239"/>
    </location>
</feature>
<dbReference type="Pfam" id="PF00528">
    <property type="entry name" value="BPD_transp_1"/>
    <property type="match status" value="1"/>
</dbReference>
<proteinExistence type="inferred from homology"/>
<gene>
    <name evidence="9" type="ORF">IAA72_05510</name>
</gene>
<evidence type="ECO:0000313" key="9">
    <source>
        <dbReference type="EMBL" id="MBO8469222.1"/>
    </source>
</evidence>
<accession>A0A9D9IAW1</accession>
<dbReference type="Proteomes" id="UP000810292">
    <property type="component" value="Unassembled WGS sequence"/>
</dbReference>
<dbReference type="AlphaFoldDB" id="A0A9D9IAW1"/>
<dbReference type="PANTHER" id="PTHR30151">
    <property type="entry name" value="ALKANE SULFONATE ABC TRANSPORTER-RELATED, MEMBRANE SUBUNIT"/>
    <property type="match status" value="1"/>
</dbReference>
<keyword evidence="3" id="KW-1003">Cell membrane</keyword>
<dbReference type="CDD" id="cd06261">
    <property type="entry name" value="TM_PBP2"/>
    <property type="match status" value="1"/>
</dbReference>
<keyword evidence="6 7" id="KW-0472">Membrane</keyword>
<dbReference type="SUPFAM" id="SSF161098">
    <property type="entry name" value="MetI-like"/>
    <property type="match status" value="1"/>
</dbReference>
<protein>
    <submittedName>
        <fullName evidence="9">ABC transporter permease subunit</fullName>
    </submittedName>
</protein>
<evidence type="ECO:0000256" key="7">
    <source>
        <dbReference type="RuleBase" id="RU363032"/>
    </source>
</evidence>
<evidence type="ECO:0000256" key="5">
    <source>
        <dbReference type="ARBA" id="ARBA00022989"/>
    </source>
</evidence>
<evidence type="ECO:0000256" key="4">
    <source>
        <dbReference type="ARBA" id="ARBA00022692"/>
    </source>
</evidence>
<dbReference type="Gene3D" id="1.10.3720.10">
    <property type="entry name" value="MetI-like"/>
    <property type="match status" value="1"/>
</dbReference>